<protein>
    <recommendedName>
        <fullName evidence="5">Glycosyltransferase 2-like domain-containing protein</fullName>
    </recommendedName>
</protein>
<gene>
    <name evidence="6" type="ORF">GCM10009416_13720</name>
</gene>
<dbReference type="PANTHER" id="PTHR43179">
    <property type="entry name" value="RHAMNOSYLTRANSFERASE WBBL"/>
    <property type="match status" value="1"/>
</dbReference>
<dbReference type="Gene3D" id="3.90.550.10">
    <property type="entry name" value="Spore Coat Polysaccharide Biosynthesis Protein SpsA, Chain A"/>
    <property type="match status" value="1"/>
</dbReference>
<dbReference type="Pfam" id="PF00535">
    <property type="entry name" value="Glycos_transf_2"/>
    <property type="match status" value="1"/>
</dbReference>
<evidence type="ECO:0000313" key="7">
    <source>
        <dbReference type="Proteomes" id="UP001501588"/>
    </source>
</evidence>
<comment type="caution">
    <text evidence="6">The sequence shown here is derived from an EMBL/GenBank/DDBJ whole genome shotgun (WGS) entry which is preliminary data.</text>
</comment>
<accession>A0ABN1EWG2</accession>
<feature type="compositionally biased region" description="Low complexity" evidence="4">
    <location>
        <begin position="11"/>
        <end position="24"/>
    </location>
</feature>
<keyword evidence="3" id="KW-0808">Transferase</keyword>
<proteinExistence type="inferred from homology"/>
<evidence type="ECO:0000256" key="3">
    <source>
        <dbReference type="ARBA" id="ARBA00022679"/>
    </source>
</evidence>
<dbReference type="EMBL" id="BAAAFZ010000012">
    <property type="protein sequence ID" value="GAA0576306.1"/>
    <property type="molecule type" value="Genomic_DNA"/>
</dbReference>
<dbReference type="InterPro" id="IPR001173">
    <property type="entry name" value="Glyco_trans_2-like"/>
</dbReference>
<keyword evidence="7" id="KW-1185">Reference proteome</keyword>
<evidence type="ECO:0000313" key="6">
    <source>
        <dbReference type="EMBL" id="GAA0576306.1"/>
    </source>
</evidence>
<feature type="region of interest" description="Disordered" evidence="4">
    <location>
        <begin position="1"/>
        <end position="24"/>
    </location>
</feature>
<feature type="domain" description="Glycosyltransferase 2-like" evidence="5">
    <location>
        <begin position="343"/>
        <end position="471"/>
    </location>
</feature>
<dbReference type="SUPFAM" id="SSF53448">
    <property type="entry name" value="Nucleotide-diphospho-sugar transferases"/>
    <property type="match status" value="1"/>
</dbReference>
<reference evidence="6 7" key="1">
    <citation type="journal article" date="2019" name="Int. J. Syst. Evol. Microbiol.">
        <title>The Global Catalogue of Microorganisms (GCM) 10K type strain sequencing project: providing services to taxonomists for standard genome sequencing and annotation.</title>
        <authorList>
            <consortium name="The Broad Institute Genomics Platform"/>
            <consortium name="The Broad Institute Genome Sequencing Center for Infectious Disease"/>
            <person name="Wu L."/>
            <person name="Ma J."/>
        </authorList>
    </citation>
    <scope>NUCLEOTIDE SEQUENCE [LARGE SCALE GENOMIC DNA]</scope>
    <source>
        <strain evidence="6 7">JCM 9933</strain>
    </source>
</reference>
<keyword evidence="2" id="KW-0328">Glycosyltransferase</keyword>
<sequence>MAPPHATRMDAAAAPRPGPAEAPAAQTQDGFVDFFGYAAAAGGWLFCGWSAERWGDGDGAVAAHFEQARVTAEAFTCWHERPDLGGAGTGLVAFLKVPGRAVGNFRGLEVRVGERRLRLPANRPLVHLRESELLPRARQLLLAAEGGQRSRLLGLLSRRPYLGHDTLADLPVPVQFEVDETVLAPPDGLALVGWMLDPTESVAAVRVRSGALASEPLSERWLRTARPDVVEDVGARLGVTDPRCGFVAYAPACMGESAAPLHVEVELKGGEVGYKGLPAPKLRGNAAVKRVLESVRLAQDEIAPAFDRVLGPPLVAINRARLAGPRPRAVVQFGEPNPEPVCSAIVPLYGRMDFVLYQLALLSAQDDFAAHELIYVLDEPARKQELLDLAHSAHRRFGVPFRVVALEENLGYGPANNVGLAHARGEFVCFLNSDVMPDGPGWLDRMVEGLRADPSLGVVGARLLFEDGTVQHDGMAFERLPQFGDWPFPMHPGKGRLPRGAAPALAEAEAVTGACMVLRADLARELGGFDEDFAIGDFEDTDLCLRIRRKGLRCAVDRGVRLYHLERQSQVTPDRMWRFHVTLLNAWTHTRRWFPEVALAAKEA</sequence>
<name>A0ABN1EWG2_9PROT</name>
<dbReference type="InterPro" id="IPR029044">
    <property type="entry name" value="Nucleotide-diphossugar_trans"/>
</dbReference>
<dbReference type="PANTHER" id="PTHR43179:SF12">
    <property type="entry name" value="GALACTOFURANOSYLTRANSFERASE GLFT2"/>
    <property type="match status" value="1"/>
</dbReference>
<dbReference type="RefSeq" id="WP_343894449.1">
    <property type="nucleotide sequence ID" value="NZ_BAAAFZ010000012.1"/>
</dbReference>
<comment type="similarity">
    <text evidence="1">Belongs to the glycosyltransferase 2 family.</text>
</comment>
<evidence type="ECO:0000256" key="4">
    <source>
        <dbReference type="SAM" id="MobiDB-lite"/>
    </source>
</evidence>
<organism evidence="6 7">
    <name type="scientific">Craurococcus roseus</name>
    <dbReference type="NCBI Taxonomy" id="77585"/>
    <lineage>
        <taxon>Bacteria</taxon>
        <taxon>Pseudomonadati</taxon>
        <taxon>Pseudomonadota</taxon>
        <taxon>Alphaproteobacteria</taxon>
        <taxon>Acetobacterales</taxon>
        <taxon>Acetobacteraceae</taxon>
        <taxon>Craurococcus</taxon>
    </lineage>
</organism>
<evidence type="ECO:0000259" key="5">
    <source>
        <dbReference type="Pfam" id="PF00535"/>
    </source>
</evidence>
<dbReference type="Proteomes" id="UP001501588">
    <property type="component" value="Unassembled WGS sequence"/>
</dbReference>
<evidence type="ECO:0000256" key="1">
    <source>
        <dbReference type="ARBA" id="ARBA00006739"/>
    </source>
</evidence>
<evidence type="ECO:0000256" key="2">
    <source>
        <dbReference type="ARBA" id="ARBA00022676"/>
    </source>
</evidence>